<keyword evidence="2" id="KW-0238">DNA-binding</keyword>
<dbReference type="SUPFAM" id="SSF46785">
    <property type="entry name" value="Winged helix' DNA-binding domain"/>
    <property type="match status" value="1"/>
</dbReference>
<dbReference type="AlphaFoldDB" id="A0A1K1NJU6"/>
<dbReference type="Proteomes" id="UP000183461">
    <property type="component" value="Unassembled WGS sequence"/>
</dbReference>
<dbReference type="CDD" id="cd07377">
    <property type="entry name" value="WHTH_GntR"/>
    <property type="match status" value="1"/>
</dbReference>
<organism evidence="5 6">
    <name type="scientific">Ruminococcus flavefaciens</name>
    <dbReference type="NCBI Taxonomy" id="1265"/>
    <lineage>
        <taxon>Bacteria</taxon>
        <taxon>Bacillati</taxon>
        <taxon>Bacillota</taxon>
        <taxon>Clostridia</taxon>
        <taxon>Eubacteriales</taxon>
        <taxon>Oscillospiraceae</taxon>
        <taxon>Ruminococcus</taxon>
    </lineage>
</organism>
<name>A0A1K1NJU6_RUMFL</name>
<keyword evidence="1" id="KW-0805">Transcription regulation</keyword>
<evidence type="ECO:0000256" key="3">
    <source>
        <dbReference type="ARBA" id="ARBA00023163"/>
    </source>
</evidence>
<reference evidence="5 6" key="1">
    <citation type="submission" date="2016-11" db="EMBL/GenBank/DDBJ databases">
        <authorList>
            <person name="Jaros S."/>
            <person name="Januszkiewicz K."/>
            <person name="Wedrychowicz H."/>
        </authorList>
    </citation>
    <scope>NUCLEOTIDE SEQUENCE [LARGE SCALE GENOMIC DNA]</scope>
    <source>
        <strain evidence="5 6">YL228</strain>
    </source>
</reference>
<dbReference type="GO" id="GO:0003677">
    <property type="term" value="F:DNA binding"/>
    <property type="evidence" value="ECO:0007669"/>
    <property type="project" value="UniProtKB-KW"/>
</dbReference>
<accession>A0A1K1NJU6</accession>
<dbReference type="EMBL" id="FPIP01000004">
    <property type="protein sequence ID" value="SFW35596.1"/>
    <property type="molecule type" value="Genomic_DNA"/>
</dbReference>
<evidence type="ECO:0000313" key="5">
    <source>
        <dbReference type="EMBL" id="SFW35596.1"/>
    </source>
</evidence>
<evidence type="ECO:0000256" key="2">
    <source>
        <dbReference type="ARBA" id="ARBA00023125"/>
    </source>
</evidence>
<proteinExistence type="predicted"/>
<dbReference type="Pfam" id="PF00392">
    <property type="entry name" value="GntR"/>
    <property type="match status" value="1"/>
</dbReference>
<sequence length="122" mass="13729">MFSIDLTSRIPIYEQIYQKIVNLIINGTLAENDQLPSVRSLAKSTGVNPNTVSKAYQELERNGVIYSVPGRGSFVSAQNYDEFRKKVLTDFDSTVNEAFEKGISPEDLKARIDNLYLSYGKD</sequence>
<dbReference type="RefSeq" id="WP_072300325.1">
    <property type="nucleotide sequence ID" value="NZ_CAMIZA010000007.1"/>
</dbReference>
<dbReference type="InterPro" id="IPR000524">
    <property type="entry name" value="Tscrpt_reg_HTH_GntR"/>
</dbReference>
<protein>
    <submittedName>
        <fullName evidence="5">GntR family transcriptional regulator</fullName>
    </submittedName>
</protein>
<dbReference type="PANTHER" id="PTHR38445">
    <property type="entry name" value="HTH-TYPE TRANSCRIPTIONAL REPRESSOR YTRA"/>
    <property type="match status" value="1"/>
</dbReference>
<dbReference type="InterPro" id="IPR036390">
    <property type="entry name" value="WH_DNA-bd_sf"/>
</dbReference>
<dbReference type="Gene3D" id="1.10.10.10">
    <property type="entry name" value="Winged helix-like DNA-binding domain superfamily/Winged helix DNA-binding domain"/>
    <property type="match status" value="1"/>
</dbReference>
<dbReference type="PANTHER" id="PTHR38445:SF9">
    <property type="entry name" value="HTH-TYPE TRANSCRIPTIONAL REPRESSOR YTRA"/>
    <property type="match status" value="1"/>
</dbReference>
<evidence type="ECO:0000256" key="1">
    <source>
        <dbReference type="ARBA" id="ARBA00023015"/>
    </source>
</evidence>
<gene>
    <name evidence="5" type="ORF">SAMN02910280_2074</name>
</gene>
<evidence type="ECO:0000259" key="4">
    <source>
        <dbReference type="PROSITE" id="PS50949"/>
    </source>
</evidence>
<evidence type="ECO:0000313" key="6">
    <source>
        <dbReference type="Proteomes" id="UP000183461"/>
    </source>
</evidence>
<feature type="domain" description="HTH gntR-type" evidence="4">
    <location>
        <begin position="10"/>
        <end position="78"/>
    </location>
</feature>
<dbReference type="SMART" id="SM00345">
    <property type="entry name" value="HTH_GNTR"/>
    <property type="match status" value="1"/>
</dbReference>
<keyword evidence="3" id="KW-0804">Transcription</keyword>
<dbReference type="InterPro" id="IPR036388">
    <property type="entry name" value="WH-like_DNA-bd_sf"/>
</dbReference>
<dbReference type="GO" id="GO:0003700">
    <property type="term" value="F:DNA-binding transcription factor activity"/>
    <property type="evidence" value="ECO:0007669"/>
    <property type="project" value="InterPro"/>
</dbReference>
<dbReference type="PROSITE" id="PS50949">
    <property type="entry name" value="HTH_GNTR"/>
    <property type="match status" value="1"/>
</dbReference>